<dbReference type="SMART" id="SM00490">
    <property type="entry name" value="HELICc"/>
    <property type="match status" value="1"/>
</dbReference>
<dbReference type="Pfam" id="PF00271">
    <property type="entry name" value="Helicase_C"/>
    <property type="match status" value="1"/>
</dbReference>
<evidence type="ECO:0000256" key="13">
    <source>
        <dbReference type="ARBA" id="ARBA00034808"/>
    </source>
</evidence>
<keyword evidence="8" id="KW-0238">DNA-binding</keyword>
<dbReference type="InterPro" id="IPR047112">
    <property type="entry name" value="RecG/Mfd"/>
</dbReference>
<dbReference type="PANTHER" id="PTHR47964">
    <property type="entry name" value="ATP-DEPENDENT DNA HELICASE HOMOLOG RECG, CHLOROPLASTIC"/>
    <property type="match status" value="1"/>
</dbReference>
<dbReference type="SUPFAM" id="SSF50249">
    <property type="entry name" value="Nucleic acid-binding proteins"/>
    <property type="match status" value="1"/>
</dbReference>
<dbReference type="Proteomes" id="UP000309488">
    <property type="component" value="Unassembled WGS sequence"/>
</dbReference>
<evidence type="ECO:0000256" key="3">
    <source>
        <dbReference type="ARBA" id="ARBA00022741"/>
    </source>
</evidence>
<feature type="domain" description="Helicase ATP-binding" evidence="16">
    <location>
        <begin position="286"/>
        <end position="448"/>
    </location>
</feature>
<keyword evidence="5 15" id="KW-0378">Hydrolase</keyword>
<evidence type="ECO:0000256" key="9">
    <source>
        <dbReference type="ARBA" id="ARBA00023172"/>
    </source>
</evidence>
<keyword evidence="9 15" id="KW-0233">DNA recombination</keyword>
<evidence type="ECO:0000256" key="15">
    <source>
        <dbReference type="RuleBase" id="RU363016"/>
    </source>
</evidence>
<comment type="catalytic activity">
    <reaction evidence="14 15">
        <text>ATP + H2O = ADP + phosphate + H(+)</text>
        <dbReference type="Rhea" id="RHEA:13065"/>
        <dbReference type="ChEBI" id="CHEBI:15377"/>
        <dbReference type="ChEBI" id="CHEBI:15378"/>
        <dbReference type="ChEBI" id="CHEBI:30616"/>
        <dbReference type="ChEBI" id="CHEBI:43474"/>
        <dbReference type="ChEBI" id="CHEBI:456216"/>
        <dbReference type="EC" id="5.6.2.4"/>
    </reaction>
</comment>
<comment type="function">
    <text evidence="15">Plays a critical role in recombination and DNA repair. Helps process Holliday junction intermediates to mature products by catalyzing branch migration. Has replication fork regression activity, unwinds stalled or blocked replication forks to make a HJ that can be resolved. Has a DNA unwinding activity characteristic of a DNA helicase with 3'-5' polarity.</text>
</comment>
<dbReference type="InterPro" id="IPR014001">
    <property type="entry name" value="Helicase_ATP-bd"/>
</dbReference>
<evidence type="ECO:0000256" key="11">
    <source>
        <dbReference type="ARBA" id="ARBA00023235"/>
    </source>
</evidence>
<dbReference type="InterPro" id="IPR045562">
    <property type="entry name" value="RecG_dom3_C"/>
</dbReference>
<evidence type="ECO:0000256" key="4">
    <source>
        <dbReference type="ARBA" id="ARBA00022763"/>
    </source>
</evidence>
<accession>A0A4U1CVF6</accession>
<dbReference type="CDD" id="cd17992">
    <property type="entry name" value="DEXHc_RecG"/>
    <property type="match status" value="1"/>
</dbReference>
<keyword evidence="4 15" id="KW-0227">DNA damage</keyword>
<evidence type="ECO:0000256" key="12">
    <source>
        <dbReference type="ARBA" id="ARBA00034617"/>
    </source>
</evidence>
<evidence type="ECO:0000313" key="18">
    <source>
        <dbReference type="EMBL" id="TKC12904.1"/>
    </source>
</evidence>
<organism evidence="18 19">
    <name type="scientific">Pedobacter polaris</name>
    <dbReference type="NCBI Taxonomy" id="2571273"/>
    <lineage>
        <taxon>Bacteria</taxon>
        <taxon>Pseudomonadati</taxon>
        <taxon>Bacteroidota</taxon>
        <taxon>Sphingobacteriia</taxon>
        <taxon>Sphingobacteriales</taxon>
        <taxon>Sphingobacteriaceae</taxon>
        <taxon>Pedobacter</taxon>
    </lineage>
</organism>
<evidence type="ECO:0000256" key="10">
    <source>
        <dbReference type="ARBA" id="ARBA00023204"/>
    </source>
</evidence>
<gene>
    <name evidence="18" type="primary">recG</name>
    <name evidence="18" type="ORF">FA048_04610</name>
</gene>
<sequence length="701" mass="80181">MFASNLDTPLVYLKGVGPKRAELLQKELGVSTYEQLLDHYPFRYIDRTRFYKINELNPEMPLVQVVGRIVSKETIGEKHKKRIVAKFADDTGIMDLVWFQSLKWVEDNVMRGSTYIAFGKPTLFNNSFSISHPDLEPYPRQTGITGNLTLQPIYNSTEKLKKSFLDSKGIQKLIHHIIELHINEVRETLPTYILEKYKLISRKDALINIHFPSNTSMLQHAERRLKFEELFFIQLQLLHNKQLRSLKFKGALFNTVGEKVNTFYNTKLPFDLTNAQKRVIKEIRLDTQRGSQMNRLIQGDVGSGKTVVALMSMLLANDNGYQACMMAPTEILARQHYQSLVDLLKGELINIGILTGNTTKKQRTILHQQLENGEVDILVGTHALIEDKVQFKNLGLVVIDEQHRFGVEQRAKLWRKNVIPPHILVMTATPIPRTLAMTLYGDLDVSVIDELPIGRKPIETKHLFEGQRLRMFGFMKQEIAKGRQVYIVYPLIRESEKLDLLHLEAGVEQMRHEFPLPNYHISIVHGQMPNADKQYEMQQFIQGKSQIMVATTVIEVGVNVPNASVMIIENAERFGLSQLHQLRGRVGRGAEQSFCILMSGNKLSQNSKLRLETMVKTNNGFEISEIDLQLRGPGDITGTQQSGVLELKLANLAKDQVILQEARNTVIELFEKDKMLDLPENLLLKNYLHKKTRAIAFDKIS</sequence>
<keyword evidence="3 15" id="KW-0547">Nucleotide-binding</keyword>
<dbReference type="Pfam" id="PF17191">
    <property type="entry name" value="RecG_wedge"/>
    <property type="match status" value="1"/>
</dbReference>
<evidence type="ECO:0000256" key="8">
    <source>
        <dbReference type="ARBA" id="ARBA00023125"/>
    </source>
</evidence>
<proteinExistence type="inferred from homology"/>
<dbReference type="NCBIfam" id="NF008165">
    <property type="entry name" value="PRK10917.1-3"/>
    <property type="match status" value="1"/>
</dbReference>
<name>A0A4U1CVF6_9SPHI</name>
<dbReference type="InterPro" id="IPR033454">
    <property type="entry name" value="RecG_wedge"/>
</dbReference>
<evidence type="ECO:0000256" key="6">
    <source>
        <dbReference type="ARBA" id="ARBA00022806"/>
    </source>
</evidence>
<dbReference type="Pfam" id="PF19833">
    <property type="entry name" value="RecG_dom3_C"/>
    <property type="match status" value="1"/>
</dbReference>
<dbReference type="InterPro" id="IPR027417">
    <property type="entry name" value="P-loop_NTPase"/>
</dbReference>
<dbReference type="AlphaFoldDB" id="A0A4U1CVF6"/>
<evidence type="ECO:0000259" key="16">
    <source>
        <dbReference type="PROSITE" id="PS51192"/>
    </source>
</evidence>
<feature type="domain" description="Helicase C-terminal" evidence="17">
    <location>
        <begin position="474"/>
        <end position="634"/>
    </location>
</feature>
<evidence type="ECO:0000313" key="19">
    <source>
        <dbReference type="Proteomes" id="UP000309488"/>
    </source>
</evidence>
<dbReference type="PROSITE" id="PS51192">
    <property type="entry name" value="HELICASE_ATP_BIND_1"/>
    <property type="match status" value="1"/>
</dbReference>
<keyword evidence="11" id="KW-0413">Isomerase</keyword>
<dbReference type="GO" id="GO:0016887">
    <property type="term" value="F:ATP hydrolysis activity"/>
    <property type="evidence" value="ECO:0007669"/>
    <property type="project" value="RHEA"/>
</dbReference>
<dbReference type="Pfam" id="PF00270">
    <property type="entry name" value="DEAD"/>
    <property type="match status" value="1"/>
</dbReference>
<dbReference type="Gene3D" id="3.40.50.300">
    <property type="entry name" value="P-loop containing nucleotide triphosphate hydrolases"/>
    <property type="match status" value="2"/>
</dbReference>
<dbReference type="GO" id="GO:0003677">
    <property type="term" value="F:DNA binding"/>
    <property type="evidence" value="ECO:0007669"/>
    <property type="project" value="UniProtKB-KW"/>
</dbReference>
<dbReference type="OrthoDB" id="9804325at2"/>
<reference evidence="18 19" key="1">
    <citation type="submission" date="2019-04" db="EMBL/GenBank/DDBJ databases">
        <title>Pedobacter sp. RP-3-22 sp. nov., isolated from Arctic soil.</title>
        <authorList>
            <person name="Dahal R.H."/>
            <person name="Kim D.-U."/>
        </authorList>
    </citation>
    <scope>NUCLEOTIDE SEQUENCE [LARGE SCALE GENOMIC DNA]</scope>
    <source>
        <strain evidence="18 19">RP-3-22</strain>
    </source>
</reference>
<dbReference type="RefSeq" id="WP_136839027.1">
    <property type="nucleotide sequence ID" value="NZ_SWBR01000001.1"/>
</dbReference>
<dbReference type="PROSITE" id="PS51194">
    <property type="entry name" value="HELICASE_CTER"/>
    <property type="match status" value="1"/>
</dbReference>
<dbReference type="NCBIfam" id="TIGR00643">
    <property type="entry name" value="recG"/>
    <property type="match status" value="1"/>
</dbReference>
<comment type="catalytic activity">
    <reaction evidence="12 15">
        <text>Couples ATP hydrolysis with the unwinding of duplex DNA by translocating in the 3'-5' direction.</text>
        <dbReference type="EC" id="5.6.2.4"/>
    </reaction>
</comment>
<evidence type="ECO:0000256" key="1">
    <source>
        <dbReference type="ARBA" id="ARBA00007504"/>
    </source>
</evidence>
<dbReference type="CDD" id="cd04488">
    <property type="entry name" value="RecG_wedge_OBF"/>
    <property type="match status" value="1"/>
</dbReference>
<dbReference type="GO" id="GO:0006281">
    <property type="term" value="P:DNA repair"/>
    <property type="evidence" value="ECO:0007669"/>
    <property type="project" value="UniProtKB-UniRule"/>
</dbReference>
<evidence type="ECO:0000259" key="17">
    <source>
        <dbReference type="PROSITE" id="PS51194"/>
    </source>
</evidence>
<dbReference type="SMART" id="SM00487">
    <property type="entry name" value="DEXDc"/>
    <property type="match status" value="1"/>
</dbReference>
<dbReference type="InterPro" id="IPR001650">
    <property type="entry name" value="Helicase_C-like"/>
</dbReference>
<comment type="caution">
    <text evidence="18">The sequence shown here is derived from an EMBL/GenBank/DDBJ whole genome shotgun (WGS) entry which is preliminary data.</text>
</comment>
<evidence type="ECO:0000256" key="2">
    <source>
        <dbReference type="ARBA" id="ARBA00017846"/>
    </source>
</evidence>
<evidence type="ECO:0000256" key="14">
    <source>
        <dbReference type="ARBA" id="ARBA00048988"/>
    </source>
</evidence>
<comment type="similarity">
    <text evidence="1 15">Belongs to the helicase family. RecG subfamily.</text>
</comment>
<keyword evidence="10 15" id="KW-0234">DNA repair</keyword>
<dbReference type="EMBL" id="SWBR01000001">
    <property type="protein sequence ID" value="TKC12904.1"/>
    <property type="molecule type" value="Genomic_DNA"/>
</dbReference>
<dbReference type="EC" id="5.6.2.4" evidence="13 15"/>
<dbReference type="InterPro" id="IPR011545">
    <property type="entry name" value="DEAD/DEAH_box_helicase_dom"/>
</dbReference>
<evidence type="ECO:0000256" key="5">
    <source>
        <dbReference type="ARBA" id="ARBA00022801"/>
    </source>
</evidence>
<dbReference type="InterPro" id="IPR004609">
    <property type="entry name" value="ATP-dep_DNA_helicase_RecG"/>
</dbReference>
<dbReference type="Gene3D" id="2.40.50.140">
    <property type="entry name" value="Nucleic acid-binding proteins"/>
    <property type="match status" value="1"/>
</dbReference>
<protein>
    <recommendedName>
        <fullName evidence="2 15">ATP-dependent DNA helicase RecG</fullName>
        <ecNumber evidence="13 15">5.6.2.4</ecNumber>
    </recommendedName>
</protein>
<dbReference type="NCBIfam" id="NF008168">
    <property type="entry name" value="PRK10917.2-2"/>
    <property type="match status" value="1"/>
</dbReference>
<dbReference type="SUPFAM" id="SSF52540">
    <property type="entry name" value="P-loop containing nucleoside triphosphate hydrolases"/>
    <property type="match status" value="2"/>
</dbReference>
<keyword evidence="7 15" id="KW-0067">ATP-binding</keyword>
<evidence type="ECO:0000256" key="7">
    <source>
        <dbReference type="ARBA" id="ARBA00022840"/>
    </source>
</evidence>
<dbReference type="PANTHER" id="PTHR47964:SF1">
    <property type="entry name" value="ATP-DEPENDENT DNA HELICASE HOMOLOG RECG, CHLOROPLASTIC"/>
    <property type="match status" value="1"/>
</dbReference>
<dbReference type="GO" id="GO:0043138">
    <property type="term" value="F:3'-5' DNA helicase activity"/>
    <property type="evidence" value="ECO:0007669"/>
    <property type="project" value="UniProtKB-EC"/>
</dbReference>
<dbReference type="InterPro" id="IPR012340">
    <property type="entry name" value="NA-bd_OB-fold"/>
</dbReference>
<keyword evidence="6 15" id="KW-0347">Helicase</keyword>
<keyword evidence="19" id="KW-1185">Reference proteome</keyword>
<dbReference type="GO" id="GO:0006310">
    <property type="term" value="P:DNA recombination"/>
    <property type="evidence" value="ECO:0007669"/>
    <property type="project" value="UniProtKB-UniRule"/>
</dbReference>
<dbReference type="GO" id="GO:0005524">
    <property type="term" value="F:ATP binding"/>
    <property type="evidence" value="ECO:0007669"/>
    <property type="project" value="UniProtKB-KW"/>
</dbReference>